<evidence type="ECO:0008006" key="3">
    <source>
        <dbReference type="Google" id="ProtNLM"/>
    </source>
</evidence>
<evidence type="ECO:0000313" key="2">
    <source>
        <dbReference type="Proteomes" id="UP000502608"/>
    </source>
</evidence>
<protein>
    <recommendedName>
        <fullName evidence="3">Lipoprotein</fullName>
    </recommendedName>
</protein>
<dbReference type="AlphaFoldDB" id="A0A6G9QPR4"/>
<accession>A0A6G9QPR4</accession>
<dbReference type="PROSITE" id="PS51257">
    <property type="entry name" value="PROKAR_LIPOPROTEIN"/>
    <property type="match status" value="1"/>
</dbReference>
<dbReference type="EMBL" id="CP050313">
    <property type="protein sequence ID" value="QIR15811.1"/>
    <property type="molecule type" value="Genomic_DNA"/>
</dbReference>
<keyword evidence="2" id="KW-1185">Reference proteome</keyword>
<dbReference type="Proteomes" id="UP000502608">
    <property type="component" value="Chromosome"/>
</dbReference>
<name>A0A6G9QPR4_9GAMM</name>
<evidence type="ECO:0000313" key="1">
    <source>
        <dbReference type="EMBL" id="QIR15811.1"/>
    </source>
</evidence>
<dbReference type="RefSeq" id="WP_167679667.1">
    <property type="nucleotide sequence ID" value="NZ_CP050313.1"/>
</dbReference>
<dbReference type="KEGG" id="saes:HBH39_16045"/>
<reference evidence="1 2" key="1">
    <citation type="submission" date="2020-03" db="EMBL/GenBank/DDBJ databases">
        <title>Complete genome sequence of Shewanella sp.</title>
        <authorList>
            <person name="Kim Y.-S."/>
            <person name="Kim S.-J."/>
            <person name="Jung H.-K."/>
            <person name="Kim K.-H."/>
        </authorList>
    </citation>
    <scope>NUCLEOTIDE SEQUENCE [LARGE SCALE GENOMIC DNA]</scope>
    <source>
        <strain evidence="1 2">PN3F2</strain>
    </source>
</reference>
<proteinExistence type="predicted"/>
<gene>
    <name evidence="1" type="ORF">HBH39_16045</name>
</gene>
<organism evidence="1 2">
    <name type="scientific">Shewanella aestuarii</name>
    <dbReference type="NCBI Taxonomy" id="1028752"/>
    <lineage>
        <taxon>Bacteria</taxon>
        <taxon>Pseudomonadati</taxon>
        <taxon>Pseudomonadota</taxon>
        <taxon>Gammaproteobacteria</taxon>
        <taxon>Alteromonadales</taxon>
        <taxon>Shewanellaceae</taxon>
        <taxon>Shewanella</taxon>
    </lineage>
</organism>
<sequence>MAKIRQLISAQFIKRSSLLVVAIMLLTGCIRSPEWTLFYFADETLAVSQPAQHQYIKGYYDTLEQCQAKGAGLLRINGISGNEKVDFVCGQQCETHDDNRISCLQLISDQTFLQQLQ</sequence>